<dbReference type="Proteomes" id="UP001204015">
    <property type="component" value="Unassembled WGS sequence"/>
</dbReference>
<keyword evidence="1" id="KW-1133">Transmembrane helix</keyword>
<evidence type="ECO:0000256" key="1">
    <source>
        <dbReference type="SAM" id="Phobius"/>
    </source>
</evidence>
<keyword evidence="3" id="KW-1185">Reference proteome</keyword>
<evidence type="ECO:0000313" key="2">
    <source>
        <dbReference type="EMBL" id="MCO6024664.1"/>
    </source>
</evidence>
<sequence>MSKTTLYLTIAIFFILFIGLVWFGLRSYLDMKKHKRLSEQARKERLEKMKQDLKNRI</sequence>
<dbReference type="RefSeq" id="WP_252760028.1">
    <property type="nucleotide sequence ID" value="NZ_JAMXLY010000005.1"/>
</dbReference>
<name>A0ABT1BUN1_9BACT</name>
<gene>
    <name evidence="2" type="ORF">NG821_02200</name>
</gene>
<keyword evidence="1" id="KW-0812">Transmembrane</keyword>
<comment type="caution">
    <text evidence="2">The sequence shown here is derived from an EMBL/GenBank/DDBJ whole genome shotgun (WGS) entry which is preliminary data.</text>
</comment>
<keyword evidence="1" id="KW-0472">Membrane</keyword>
<organism evidence="2 3">
    <name type="scientific">Segatella cerevisiae</name>
    <dbReference type="NCBI Taxonomy" id="2053716"/>
    <lineage>
        <taxon>Bacteria</taxon>
        <taxon>Pseudomonadati</taxon>
        <taxon>Bacteroidota</taxon>
        <taxon>Bacteroidia</taxon>
        <taxon>Bacteroidales</taxon>
        <taxon>Prevotellaceae</taxon>
        <taxon>Segatella</taxon>
    </lineage>
</organism>
<feature type="transmembrane region" description="Helical" evidence="1">
    <location>
        <begin position="6"/>
        <end position="25"/>
    </location>
</feature>
<protein>
    <recommendedName>
        <fullName evidence="4">ATP synthase F0 subunit 8</fullName>
    </recommendedName>
</protein>
<evidence type="ECO:0000313" key="3">
    <source>
        <dbReference type="Proteomes" id="UP001204015"/>
    </source>
</evidence>
<accession>A0ABT1BUN1</accession>
<dbReference type="EMBL" id="JAMXLY010000005">
    <property type="protein sequence ID" value="MCO6024664.1"/>
    <property type="molecule type" value="Genomic_DNA"/>
</dbReference>
<evidence type="ECO:0008006" key="4">
    <source>
        <dbReference type="Google" id="ProtNLM"/>
    </source>
</evidence>
<proteinExistence type="predicted"/>
<reference evidence="2 3" key="1">
    <citation type="submission" date="2022-06" db="EMBL/GenBank/DDBJ databases">
        <title>A taxonomic note on the genus Prevotella: Description of four novel genera and emended description of the genera Hallella and Xylanibacter.</title>
        <authorList>
            <person name="Hitch T.C.A."/>
        </authorList>
    </citation>
    <scope>NUCLEOTIDE SEQUENCE [LARGE SCALE GENOMIC DNA]</scope>
    <source>
        <strain evidence="2 3">DSM 100619</strain>
    </source>
</reference>